<feature type="non-terminal residue" evidence="1">
    <location>
        <position position="92"/>
    </location>
</feature>
<gene>
    <name evidence="1" type="ORF">RLOC_00013236</name>
</gene>
<protein>
    <submittedName>
        <fullName evidence="1">Uncharacterized protein</fullName>
    </submittedName>
</protein>
<reference evidence="1 2" key="1">
    <citation type="submission" date="2017-05" db="EMBL/GenBank/DDBJ databases">
        <title>Genome of assembly of the Bengalese finch, Lonchura striata domestica.</title>
        <authorList>
            <person name="Colquitt B.M."/>
            <person name="Brainard M.S."/>
        </authorList>
    </citation>
    <scope>NUCLEOTIDE SEQUENCE [LARGE SCALE GENOMIC DNA]</scope>
    <source>
        <strain evidence="1">White83orange57</strain>
    </source>
</reference>
<proteinExistence type="predicted"/>
<sequence>MCPGAPGPGLRHYCKNSGHQRIYPRPKFMCPGAPGTGLGPDCKKSLYQRMDPRPKLSPPQSCAALIDPREPYKLTLATWTGEFSFPGKMAGV</sequence>
<dbReference type="EMBL" id="MUZQ01000232">
    <property type="protein sequence ID" value="OWK54606.1"/>
    <property type="molecule type" value="Genomic_DNA"/>
</dbReference>
<name>A0A218ULR5_9PASE</name>
<accession>A0A218ULR5</accession>
<dbReference type="Proteomes" id="UP000197619">
    <property type="component" value="Unassembled WGS sequence"/>
</dbReference>
<keyword evidence="2" id="KW-1185">Reference proteome</keyword>
<comment type="caution">
    <text evidence="1">The sequence shown here is derived from an EMBL/GenBank/DDBJ whole genome shotgun (WGS) entry which is preliminary data.</text>
</comment>
<evidence type="ECO:0000313" key="2">
    <source>
        <dbReference type="Proteomes" id="UP000197619"/>
    </source>
</evidence>
<organism evidence="1 2">
    <name type="scientific">Lonchura striata</name>
    <name type="common">white-rumped munia</name>
    <dbReference type="NCBI Taxonomy" id="40157"/>
    <lineage>
        <taxon>Eukaryota</taxon>
        <taxon>Metazoa</taxon>
        <taxon>Chordata</taxon>
        <taxon>Craniata</taxon>
        <taxon>Vertebrata</taxon>
        <taxon>Euteleostomi</taxon>
        <taxon>Archelosauria</taxon>
        <taxon>Archosauria</taxon>
        <taxon>Dinosauria</taxon>
        <taxon>Saurischia</taxon>
        <taxon>Theropoda</taxon>
        <taxon>Coelurosauria</taxon>
        <taxon>Aves</taxon>
        <taxon>Neognathae</taxon>
        <taxon>Neoaves</taxon>
        <taxon>Telluraves</taxon>
        <taxon>Australaves</taxon>
        <taxon>Passeriformes</taxon>
        <taxon>Passeroidea</taxon>
        <taxon>Estrildidae</taxon>
        <taxon>Estrildinae</taxon>
        <taxon>Lonchura</taxon>
    </lineage>
</organism>
<dbReference type="AlphaFoldDB" id="A0A218ULR5"/>
<evidence type="ECO:0000313" key="1">
    <source>
        <dbReference type="EMBL" id="OWK54606.1"/>
    </source>
</evidence>